<dbReference type="GO" id="GO:0004674">
    <property type="term" value="F:protein serine/threonine kinase activity"/>
    <property type="evidence" value="ECO:0007669"/>
    <property type="project" value="UniProtKB-KW"/>
</dbReference>
<keyword evidence="2" id="KW-0808">Transferase</keyword>
<proteinExistence type="predicted"/>
<feature type="domain" description="Protein kinase" evidence="7">
    <location>
        <begin position="212"/>
        <end position="508"/>
    </location>
</feature>
<dbReference type="InterPro" id="IPR000719">
    <property type="entry name" value="Prot_kinase_dom"/>
</dbReference>
<dbReference type="Gene3D" id="3.30.200.20">
    <property type="entry name" value="Phosphorylase Kinase, domain 1"/>
    <property type="match status" value="1"/>
</dbReference>
<reference evidence="8 9" key="1">
    <citation type="journal article" date="2012" name="Genome Biol.">
        <title>Genome and low-iron response of an oceanic diatom adapted to chronic iron limitation.</title>
        <authorList>
            <person name="Lommer M."/>
            <person name="Specht M."/>
            <person name="Roy A.S."/>
            <person name="Kraemer L."/>
            <person name="Andreson R."/>
            <person name="Gutowska M.A."/>
            <person name="Wolf J."/>
            <person name="Bergner S.V."/>
            <person name="Schilhabel M.B."/>
            <person name="Klostermeier U.C."/>
            <person name="Beiko R.G."/>
            <person name="Rosenstiel P."/>
            <person name="Hippler M."/>
            <person name="Laroche J."/>
        </authorList>
    </citation>
    <scope>NUCLEOTIDE SEQUENCE [LARGE SCALE GENOMIC DNA]</scope>
    <source>
        <strain evidence="8 9">CCMP1005</strain>
    </source>
</reference>
<evidence type="ECO:0000259" key="7">
    <source>
        <dbReference type="PROSITE" id="PS50011"/>
    </source>
</evidence>
<evidence type="ECO:0000313" key="9">
    <source>
        <dbReference type="Proteomes" id="UP000266841"/>
    </source>
</evidence>
<dbReference type="InterPro" id="IPR008271">
    <property type="entry name" value="Ser/Thr_kinase_AS"/>
</dbReference>
<evidence type="ECO:0000313" key="8">
    <source>
        <dbReference type="EMBL" id="EJK70653.1"/>
    </source>
</evidence>
<sequence>MGHVPNPRRFLRGGNKTALPRRRGWVLAALRQQQLAVVVCVPVDVTLHWLGSPCRHAATLSIRRRAVVPTNLLEERLRPTAAASPAVRLLADWPIGPEQPNIERALAHFSNWVTIGTDESRIERRMEHVSNAASAARPPLSKAPSFIPTFDDSSSHSSTPSSTEPVDDDHQVDDEPALPSPLQVRRPQQQHRYAVANSITGNFSDISSRYSIDYSRVLGAGTGMTVCVCRDLVTGEHYAVKTIAKGHQRGAKKRDLHREVSLMRDLREKAREVCSWRAGRCGGVIELVDLHEDASNLHFVTELCRGGELTDRIHDRVEEGARLRAEHWTSPPCFSCDDASTVLRQVLSALDFLHSRDICHRDIKPENILFLHPEGTKGPDGKDVGLTVRLIDLGLARYHHASSFEPRMSTVVGTCTFIAPEVLRRRYDRRCDHWSLGVVSYVMMCGYPPFVGDTNEEVCEAVLKGRFRFDPKHWGDVSKDAEGFVRGLLKVNVKSRMGGEEAMEHPFITGDGKGDESVGDGSGNGRMLRSASSASMRGEGGGGLRRSISKLSLRRNISRLSFTSMVSAEESVEE</sequence>
<gene>
    <name evidence="8" type="ORF">THAOC_07968</name>
</gene>
<evidence type="ECO:0000256" key="6">
    <source>
        <dbReference type="SAM" id="MobiDB-lite"/>
    </source>
</evidence>
<comment type="caution">
    <text evidence="8">The sequence shown here is derived from an EMBL/GenBank/DDBJ whole genome shotgun (WGS) entry which is preliminary data.</text>
</comment>
<dbReference type="InterPro" id="IPR011009">
    <property type="entry name" value="Kinase-like_dom_sf"/>
</dbReference>
<feature type="region of interest" description="Disordered" evidence="6">
    <location>
        <begin position="503"/>
        <end position="545"/>
    </location>
</feature>
<dbReference type="PANTHER" id="PTHR24349">
    <property type="entry name" value="SERINE/THREONINE-PROTEIN KINASE"/>
    <property type="match status" value="1"/>
</dbReference>
<keyword evidence="5" id="KW-0067">ATP-binding</keyword>
<dbReference type="PROSITE" id="PS50011">
    <property type="entry name" value="PROTEIN_KINASE_DOM"/>
    <property type="match status" value="1"/>
</dbReference>
<dbReference type="SMART" id="SM00220">
    <property type="entry name" value="S_TKc"/>
    <property type="match status" value="1"/>
</dbReference>
<keyword evidence="9" id="KW-1185">Reference proteome</keyword>
<keyword evidence="1" id="KW-0723">Serine/threonine-protein kinase</keyword>
<dbReference type="Gene3D" id="1.10.510.10">
    <property type="entry name" value="Transferase(Phosphotransferase) domain 1"/>
    <property type="match status" value="1"/>
</dbReference>
<keyword evidence="4" id="KW-0418">Kinase</keyword>
<accession>K0SW60</accession>
<evidence type="ECO:0000256" key="2">
    <source>
        <dbReference type="ARBA" id="ARBA00022679"/>
    </source>
</evidence>
<evidence type="ECO:0000256" key="3">
    <source>
        <dbReference type="ARBA" id="ARBA00022741"/>
    </source>
</evidence>
<dbReference type="AlphaFoldDB" id="K0SW60"/>
<organism evidence="8 9">
    <name type="scientific">Thalassiosira oceanica</name>
    <name type="common">Marine diatom</name>
    <dbReference type="NCBI Taxonomy" id="159749"/>
    <lineage>
        <taxon>Eukaryota</taxon>
        <taxon>Sar</taxon>
        <taxon>Stramenopiles</taxon>
        <taxon>Ochrophyta</taxon>
        <taxon>Bacillariophyta</taxon>
        <taxon>Coscinodiscophyceae</taxon>
        <taxon>Thalassiosirophycidae</taxon>
        <taxon>Thalassiosirales</taxon>
        <taxon>Thalassiosiraceae</taxon>
        <taxon>Thalassiosira</taxon>
    </lineage>
</organism>
<evidence type="ECO:0000256" key="5">
    <source>
        <dbReference type="ARBA" id="ARBA00022840"/>
    </source>
</evidence>
<evidence type="ECO:0000256" key="1">
    <source>
        <dbReference type="ARBA" id="ARBA00022527"/>
    </source>
</evidence>
<dbReference type="Pfam" id="PF00069">
    <property type="entry name" value="Pkinase"/>
    <property type="match status" value="1"/>
</dbReference>
<name>K0SW60_THAOC</name>
<keyword evidence="3" id="KW-0547">Nucleotide-binding</keyword>
<dbReference type="GO" id="GO:0005524">
    <property type="term" value="F:ATP binding"/>
    <property type="evidence" value="ECO:0007669"/>
    <property type="project" value="UniProtKB-KW"/>
</dbReference>
<dbReference type="InterPro" id="IPR050205">
    <property type="entry name" value="CDPK_Ser/Thr_kinases"/>
</dbReference>
<dbReference type="SUPFAM" id="SSF56112">
    <property type="entry name" value="Protein kinase-like (PK-like)"/>
    <property type="match status" value="1"/>
</dbReference>
<feature type="compositionally biased region" description="Acidic residues" evidence="6">
    <location>
        <begin position="165"/>
        <end position="176"/>
    </location>
</feature>
<dbReference type="PROSITE" id="PS00108">
    <property type="entry name" value="PROTEIN_KINASE_ST"/>
    <property type="match status" value="1"/>
</dbReference>
<protein>
    <recommendedName>
        <fullName evidence="7">Protein kinase domain-containing protein</fullName>
    </recommendedName>
</protein>
<evidence type="ECO:0000256" key="4">
    <source>
        <dbReference type="ARBA" id="ARBA00022777"/>
    </source>
</evidence>
<dbReference type="Proteomes" id="UP000266841">
    <property type="component" value="Unassembled WGS sequence"/>
</dbReference>
<feature type="region of interest" description="Disordered" evidence="6">
    <location>
        <begin position="128"/>
        <end position="190"/>
    </location>
</feature>
<dbReference type="eggNOG" id="KOG0032">
    <property type="taxonomic scope" value="Eukaryota"/>
</dbReference>
<dbReference type="EMBL" id="AGNL01008233">
    <property type="protein sequence ID" value="EJK70653.1"/>
    <property type="molecule type" value="Genomic_DNA"/>
</dbReference>